<dbReference type="Pfam" id="PF00903">
    <property type="entry name" value="Glyoxalase"/>
    <property type="match status" value="1"/>
</dbReference>
<organism evidence="2 3">
    <name type="scientific">Cupriavidus numazuensis</name>
    <dbReference type="NCBI Taxonomy" id="221992"/>
    <lineage>
        <taxon>Bacteria</taxon>
        <taxon>Pseudomonadati</taxon>
        <taxon>Pseudomonadota</taxon>
        <taxon>Betaproteobacteria</taxon>
        <taxon>Burkholderiales</taxon>
        <taxon>Burkholderiaceae</taxon>
        <taxon>Cupriavidus</taxon>
    </lineage>
</organism>
<dbReference type="SUPFAM" id="SSF54593">
    <property type="entry name" value="Glyoxalase/Bleomycin resistance protein/Dihydroxybiphenyl dioxygenase"/>
    <property type="match status" value="2"/>
</dbReference>
<keyword evidence="3" id="KW-1185">Reference proteome</keyword>
<dbReference type="Proteomes" id="UP000672657">
    <property type="component" value="Unassembled WGS sequence"/>
</dbReference>
<proteinExistence type="predicted"/>
<dbReference type="PANTHER" id="PTHR21366">
    <property type="entry name" value="GLYOXALASE FAMILY PROTEIN"/>
    <property type="match status" value="1"/>
</dbReference>
<feature type="domain" description="VOC" evidence="1">
    <location>
        <begin position="154"/>
        <end position="269"/>
    </location>
</feature>
<dbReference type="InterPro" id="IPR037523">
    <property type="entry name" value="VOC_core"/>
</dbReference>
<dbReference type="PROSITE" id="PS51819">
    <property type="entry name" value="VOC"/>
    <property type="match status" value="2"/>
</dbReference>
<evidence type="ECO:0000313" key="2">
    <source>
        <dbReference type="EMBL" id="CAG2139368.1"/>
    </source>
</evidence>
<dbReference type="EMBL" id="CAJPVI010000008">
    <property type="protein sequence ID" value="CAG2139368.1"/>
    <property type="molecule type" value="Genomic_DNA"/>
</dbReference>
<evidence type="ECO:0000259" key="1">
    <source>
        <dbReference type="PROSITE" id="PS51819"/>
    </source>
</evidence>
<dbReference type="PANTHER" id="PTHR21366:SF14">
    <property type="entry name" value="GLYOXALASE DOMAIN-CONTAINING PROTEIN 5"/>
    <property type="match status" value="1"/>
</dbReference>
<feature type="domain" description="VOC" evidence="1">
    <location>
        <begin position="12"/>
        <end position="118"/>
    </location>
</feature>
<dbReference type="Gene3D" id="3.10.180.10">
    <property type="entry name" value="2,3-Dihydroxybiphenyl 1,2-Dioxygenase, domain 1"/>
    <property type="match status" value="2"/>
</dbReference>
<dbReference type="InterPro" id="IPR050383">
    <property type="entry name" value="GlyoxalaseI/FosfomycinResist"/>
</dbReference>
<sequence length="307" mass="33843">MSDNQHQAAVHSIGHYALVVPNLEDARHFHAAFGLSMVDHGDRLDAMTSDDQIWARFFSGERRELAYLSFHCYESDYETIRNQVEAVGARFADNAPYASGTGLWFHDVDGNLVQVRVGPKTSPSAKPSLDSVHVGADVRGALFRNQVATVRPRRLSHVALFTPDLPRTLDFYQRALGLRLSDRSGDMVAFTHAPHGCDHHLVAFAASPAKGWHHASWDVSSIDQVGQGAAQMAAAGYAEGWGTGRHVLGSNFFHYVRDPWGSFCEYSADMDYISAGTAWPAGDHAPEDSMHQWGPDVPPWFARNTEA</sequence>
<dbReference type="InterPro" id="IPR029068">
    <property type="entry name" value="Glyas_Bleomycin-R_OHBP_Dase"/>
</dbReference>
<dbReference type="RefSeq" id="WP_211952830.1">
    <property type="nucleotide sequence ID" value="NZ_CAJPVI010000008.1"/>
</dbReference>
<accession>A0ABM8TEN2</accession>
<comment type="caution">
    <text evidence="2">The sequence shown here is derived from an EMBL/GenBank/DDBJ whole genome shotgun (WGS) entry which is preliminary data.</text>
</comment>
<protein>
    <recommendedName>
        <fullName evidence="1">VOC domain-containing protein</fullName>
    </recommendedName>
</protein>
<name>A0ABM8TEN2_9BURK</name>
<gene>
    <name evidence="2" type="ORF">LMG26411_01698</name>
</gene>
<evidence type="ECO:0000313" key="3">
    <source>
        <dbReference type="Proteomes" id="UP000672657"/>
    </source>
</evidence>
<dbReference type="InterPro" id="IPR004360">
    <property type="entry name" value="Glyas_Fos-R_dOase_dom"/>
</dbReference>
<reference evidence="2 3" key="1">
    <citation type="submission" date="2021-03" db="EMBL/GenBank/DDBJ databases">
        <authorList>
            <person name="Peeters C."/>
        </authorList>
    </citation>
    <scope>NUCLEOTIDE SEQUENCE [LARGE SCALE GENOMIC DNA]</scope>
    <source>
        <strain evidence="2 3">LMG 26411</strain>
    </source>
</reference>